<dbReference type="InterPro" id="IPR002347">
    <property type="entry name" value="SDR_fam"/>
</dbReference>
<dbReference type="STRING" id="10195.A0A3M7SN97"/>
<sequence length="324" mass="36686">MLEIGKSIFSVYSLTSIGLIYFVYKVFKRFKLNNLSKKYFQNKTVLITGASGGLGKAIAEELYPLGAQLILCARNNVELSKVKSTLMQKSGKEPEILVLDVGSSYEMIKEKLDGVSKKFKTVDILVNNAGVSFRGESFTAPDEIYQKIMNINYFGAVRLTNYFVNKMIEDNTLRSSMGQKRRQYSIVNIGSVQSYLGIPFRSVYCSSKHALLAHSDALRGELFNHKNIDIINVQPGYINTNVSLNALRSDGSKNDTNDDEHRLGFSPNYVAQVMIKSILNRDQEVLVAVFLHRIAIWLRFFFPNLAAWVLQKRAQRIHAKNFND</sequence>
<name>A0A3M7SN97_BRAPC</name>
<dbReference type="PRINTS" id="PR00080">
    <property type="entry name" value="SDRFAMILY"/>
</dbReference>
<reference evidence="5 6" key="1">
    <citation type="journal article" date="2018" name="Sci. Rep.">
        <title>Genomic signatures of local adaptation to the degree of environmental predictability in rotifers.</title>
        <authorList>
            <person name="Franch-Gras L."/>
            <person name="Hahn C."/>
            <person name="Garcia-Roger E.M."/>
            <person name="Carmona M.J."/>
            <person name="Serra M."/>
            <person name="Gomez A."/>
        </authorList>
    </citation>
    <scope>NUCLEOTIDE SEQUENCE [LARGE SCALE GENOMIC DNA]</scope>
    <source>
        <strain evidence="5">HYR1</strain>
    </source>
</reference>
<dbReference type="SUPFAM" id="SSF51735">
    <property type="entry name" value="NAD(P)-binding Rossmann-fold domains"/>
    <property type="match status" value="1"/>
</dbReference>
<dbReference type="PANTHER" id="PTHR44196:SF1">
    <property type="entry name" value="DEHYDROGENASE_REDUCTASE SDR FAMILY MEMBER 7B"/>
    <property type="match status" value="1"/>
</dbReference>
<keyword evidence="6" id="KW-1185">Reference proteome</keyword>
<dbReference type="Gene3D" id="3.40.50.720">
    <property type="entry name" value="NAD(P)-binding Rossmann-like Domain"/>
    <property type="match status" value="1"/>
</dbReference>
<evidence type="ECO:0000256" key="4">
    <source>
        <dbReference type="SAM" id="Phobius"/>
    </source>
</evidence>
<dbReference type="GO" id="GO:0016020">
    <property type="term" value="C:membrane"/>
    <property type="evidence" value="ECO:0007669"/>
    <property type="project" value="TreeGrafter"/>
</dbReference>
<organism evidence="5 6">
    <name type="scientific">Brachionus plicatilis</name>
    <name type="common">Marine rotifer</name>
    <name type="synonym">Brachionus muelleri</name>
    <dbReference type="NCBI Taxonomy" id="10195"/>
    <lineage>
        <taxon>Eukaryota</taxon>
        <taxon>Metazoa</taxon>
        <taxon>Spiralia</taxon>
        <taxon>Gnathifera</taxon>
        <taxon>Rotifera</taxon>
        <taxon>Eurotatoria</taxon>
        <taxon>Monogononta</taxon>
        <taxon>Pseudotrocha</taxon>
        <taxon>Ploima</taxon>
        <taxon>Brachionidae</taxon>
        <taxon>Brachionus</taxon>
    </lineage>
</organism>
<dbReference type="OrthoDB" id="5307821at2759"/>
<protein>
    <submittedName>
        <fullName evidence="5">Dehydrogenase reductase SDR family 7-like</fullName>
    </submittedName>
</protein>
<keyword evidence="4" id="KW-0812">Transmembrane</keyword>
<dbReference type="EMBL" id="REGN01001105">
    <property type="protein sequence ID" value="RNA37008.1"/>
    <property type="molecule type" value="Genomic_DNA"/>
</dbReference>
<proteinExistence type="inferred from homology"/>
<keyword evidence="4" id="KW-0472">Membrane</keyword>
<dbReference type="PANTHER" id="PTHR44196">
    <property type="entry name" value="DEHYDROGENASE/REDUCTASE SDR FAMILY MEMBER 7B"/>
    <property type="match status" value="1"/>
</dbReference>
<dbReference type="Proteomes" id="UP000276133">
    <property type="component" value="Unassembled WGS sequence"/>
</dbReference>
<accession>A0A3M7SN97</accession>
<dbReference type="InterPro" id="IPR036291">
    <property type="entry name" value="NAD(P)-bd_dom_sf"/>
</dbReference>
<evidence type="ECO:0000256" key="3">
    <source>
        <dbReference type="RuleBase" id="RU000363"/>
    </source>
</evidence>
<dbReference type="AlphaFoldDB" id="A0A3M7SN97"/>
<keyword evidence="2" id="KW-0560">Oxidoreductase</keyword>
<keyword evidence="4" id="KW-1133">Transmembrane helix</keyword>
<evidence type="ECO:0000256" key="2">
    <source>
        <dbReference type="ARBA" id="ARBA00023002"/>
    </source>
</evidence>
<evidence type="ECO:0000313" key="6">
    <source>
        <dbReference type="Proteomes" id="UP000276133"/>
    </source>
</evidence>
<feature type="transmembrane region" description="Helical" evidence="4">
    <location>
        <begin position="6"/>
        <end position="27"/>
    </location>
</feature>
<comment type="caution">
    <text evidence="5">The sequence shown here is derived from an EMBL/GenBank/DDBJ whole genome shotgun (WGS) entry which is preliminary data.</text>
</comment>
<dbReference type="Pfam" id="PF00106">
    <property type="entry name" value="adh_short"/>
    <property type="match status" value="1"/>
</dbReference>
<dbReference type="PRINTS" id="PR00081">
    <property type="entry name" value="GDHRDH"/>
</dbReference>
<gene>
    <name evidence="5" type="ORF">BpHYR1_042943</name>
</gene>
<dbReference type="GO" id="GO:0016491">
    <property type="term" value="F:oxidoreductase activity"/>
    <property type="evidence" value="ECO:0007669"/>
    <property type="project" value="UniProtKB-KW"/>
</dbReference>
<evidence type="ECO:0000313" key="5">
    <source>
        <dbReference type="EMBL" id="RNA37008.1"/>
    </source>
</evidence>
<evidence type="ECO:0000256" key="1">
    <source>
        <dbReference type="ARBA" id="ARBA00006484"/>
    </source>
</evidence>
<comment type="similarity">
    <text evidence="1 3">Belongs to the short-chain dehydrogenases/reductases (SDR) family.</text>
</comment>